<name>A0ABQ1YCE4_9BACL</name>
<evidence type="ECO:0000313" key="2">
    <source>
        <dbReference type="EMBL" id="GGH19170.1"/>
    </source>
</evidence>
<dbReference type="EMBL" id="BMFT01000001">
    <property type="protein sequence ID" value="GGH19170.1"/>
    <property type="molecule type" value="Genomic_DNA"/>
</dbReference>
<evidence type="ECO:0000256" key="1">
    <source>
        <dbReference type="SAM" id="Phobius"/>
    </source>
</evidence>
<proteinExistence type="predicted"/>
<protein>
    <submittedName>
        <fullName evidence="2">Membrane protein</fullName>
    </submittedName>
</protein>
<keyword evidence="3" id="KW-1185">Reference proteome</keyword>
<keyword evidence="1" id="KW-1133">Transmembrane helix</keyword>
<dbReference type="Pfam" id="PF04307">
    <property type="entry name" value="YdjM"/>
    <property type="match status" value="1"/>
</dbReference>
<sequence length="167" mass="18735">MLQKTHSLAGIVAAECVIMYYHQPLLSWESGAALLIGCMAGPLADVDKRGSTMAKIFLPLSFILQLLRVKHRTLTHSLLFLVGLTMLLSPLSPFFYWTCLLAYASHPLIDMLNDKGIALLWPWNIKFRLVPSFLAIKTGSHAEDLFRLFLLIIVIVLPIVFLLPEGF</sequence>
<keyword evidence="1" id="KW-0812">Transmembrane</keyword>
<dbReference type="PANTHER" id="PTHR35531:SF1">
    <property type="entry name" value="INNER MEMBRANE PROTEIN YBCI-RELATED"/>
    <property type="match status" value="1"/>
</dbReference>
<evidence type="ECO:0000313" key="3">
    <source>
        <dbReference type="Proteomes" id="UP000659344"/>
    </source>
</evidence>
<dbReference type="RefSeq" id="WP_188537425.1">
    <property type="nucleotide sequence ID" value="NZ_BMFT01000001.1"/>
</dbReference>
<dbReference type="InterPro" id="IPR007404">
    <property type="entry name" value="YdjM-like"/>
</dbReference>
<feature type="transmembrane region" description="Helical" evidence="1">
    <location>
        <begin position="79"/>
        <end position="104"/>
    </location>
</feature>
<accession>A0ABQ1YCE4</accession>
<keyword evidence="1" id="KW-0472">Membrane</keyword>
<gene>
    <name evidence="2" type="ORF">GCM10008013_15660</name>
</gene>
<reference evidence="3" key="1">
    <citation type="journal article" date="2019" name="Int. J. Syst. Evol. Microbiol.">
        <title>The Global Catalogue of Microorganisms (GCM) 10K type strain sequencing project: providing services to taxonomists for standard genome sequencing and annotation.</title>
        <authorList>
            <consortium name="The Broad Institute Genomics Platform"/>
            <consortium name="The Broad Institute Genome Sequencing Center for Infectious Disease"/>
            <person name="Wu L."/>
            <person name="Ma J."/>
        </authorList>
    </citation>
    <scope>NUCLEOTIDE SEQUENCE [LARGE SCALE GENOMIC DNA]</scope>
    <source>
        <strain evidence="3">CGMCC 1.12769</strain>
    </source>
</reference>
<dbReference type="PANTHER" id="PTHR35531">
    <property type="entry name" value="INNER MEMBRANE PROTEIN YBCI-RELATED"/>
    <property type="match status" value="1"/>
</dbReference>
<feature type="transmembrane region" description="Helical" evidence="1">
    <location>
        <begin position="145"/>
        <end position="163"/>
    </location>
</feature>
<dbReference type="Proteomes" id="UP000659344">
    <property type="component" value="Unassembled WGS sequence"/>
</dbReference>
<comment type="caution">
    <text evidence="2">The sequence shown here is derived from an EMBL/GenBank/DDBJ whole genome shotgun (WGS) entry which is preliminary data.</text>
</comment>
<organism evidence="2 3">
    <name type="scientific">Paenibacillus segetis</name>
    <dbReference type="NCBI Taxonomy" id="1325360"/>
    <lineage>
        <taxon>Bacteria</taxon>
        <taxon>Bacillati</taxon>
        <taxon>Bacillota</taxon>
        <taxon>Bacilli</taxon>
        <taxon>Bacillales</taxon>
        <taxon>Paenibacillaceae</taxon>
        <taxon>Paenibacillus</taxon>
    </lineage>
</organism>